<proteinExistence type="predicted"/>
<reference evidence="2" key="1">
    <citation type="submission" date="2018-05" db="EMBL/GenBank/DDBJ databases">
        <authorList>
            <person name="Lanie J.A."/>
            <person name="Ng W.-L."/>
            <person name="Kazmierczak K.M."/>
            <person name="Andrzejewski T.M."/>
            <person name="Davidsen T.M."/>
            <person name="Wayne K.J."/>
            <person name="Tettelin H."/>
            <person name="Glass J.I."/>
            <person name="Rusch D."/>
            <person name="Podicherti R."/>
            <person name="Tsui H.-C.T."/>
            <person name="Winkler M.E."/>
        </authorList>
    </citation>
    <scope>NUCLEOTIDE SEQUENCE</scope>
</reference>
<feature type="non-terminal residue" evidence="2">
    <location>
        <position position="93"/>
    </location>
</feature>
<evidence type="ECO:0000256" key="1">
    <source>
        <dbReference type="SAM" id="MobiDB-lite"/>
    </source>
</evidence>
<sequence length="93" mass="10812">MARRQAVNDYTPLTLSERMRTSRNTLARWRDQDLGPPFSKLPSGKIVYPGDLFEEWLHEHLQPSTRDNENGDEEDEQEQADPAPVTPRYSSRL</sequence>
<dbReference type="AlphaFoldDB" id="A0A382YY30"/>
<evidence type="ECO:0008006" key="3">
    <source>
        <dbReference type="Google" id="ProtNLM"/>
    </source>
</evidence>
<organism evidence="2">
    <name type="scientific">marine metagenome</name>
    <dbReference type="NCBI Taxonomy" id="408172"/>
    <lineage>
        <taxon>unclassified sequences</taxon>
        <taxon>metagenomes</taxon>
        <taxon>ecological metagenomes</taxon>
    </lineage>
</organism>
<evidence type="ECO:0000313" key="2">
    <source>
        <dbReference type="EMBL" id="SVD88186.1"/>
    </source>
</evidence>
<gene>
    <name evidence="2" type="ORF">METZ01_LOCUS441040</name>
</gene>
<feature type="compositionally biased region" description="Acidic residues" evidence="1">
    <location>
        <begin position="70"/>
        <end position="79"/>
    </location>
</feature>
<feature type="region of interest" description="Disordered" evidence="1">
    <location>
        <begin position="58"/>
        <end position="93"/>
    </location>
</feature>
<accession>A0A382YY30</accession>
<feature type="compositionally biased region" description="Basic and acidic residues" evidence="1">
    <location>
        <begin position="58"/>
        <end position="69"/>
    </location>
</feature>
<protein>
    <recommendedName>
        <fullName evidence="3">Helix-turn-helix domain-containing protein</fullName>
    </recommendedName>
</protein>
<name>A0A382YY30_9ZZZZ</name>
<dbReference type="EMBL" id="UINC01179484">
    <property type="protein sequence ID" value="SVD88186.1"/>
    <property type="molecule type" value="Genomic_DNA"/>
</dbReference>
<dbReference type="InterPro" id="IPR009061">
    <property type="entry name" value="DNA-bd_dom_put_sf"/>
</dbReference>
<dbReference type="SUPFAM" id="SSF46955">
    <property type="entry name" value="Putative DNA-binding domain"/>
    <property type="match status" value="1"/>
</dbReference>